<feature type="domain" description="DUF1559" evidence="2">
    <location>
        <begin position="37"/>
        <end position="322"/>
    </location>
</feature>
<dbReference type="EMBL" id="PUIA01000037">
    <property type="protein sequence ID" value="PQO31045.1"/>
    <property type="molecule type" value="Genomic_DNA"/>
</dbReference>
<dbReference type="InterPro" id="IPR027558">
    <property type="entry name" value="Pre_pil_HX9DG_C"/>
</dbReference>
<evidence type="ECO:0000313" key="3">
    <source>
        <dbReference type="EMBL" id="PQO31045.1"/>
    </source>
</evidence>
<comment type="caution">
    <text evidence="3">The sequence shown here is derived from an EMBL/GenBank/DDBJ whole genome shotgun (WGS) entry which is preliminary data.</text>
</comment>
<organism evidence="3 4">
    <name type="scientific">Blastopirellula marina</name>
    <dbReference type="NCBI Taxonomy" id="124"/>
    <lineage>
        <taxon>Bacteria</taxon>
        <taxon>Pseudomonadati</taxon>
        <taxon>Planctomycetota</taxon>
        <taxon>Planctomycetia</taxon>
        <taxon>Pirellulales</taxon>
        <taxon>Pirellulaceae</taxon>
        <taxon>Blastopirellula</taxon>
    </lineage>
</organism>
<dbReference type="Gene3D" id="3.30.700.10">
    <property type="entry name" value="Glycoprotein, Type 4 Pilin"/>
    <property type="match status" value="1"/>
</dbReference>
<dbReference type="InterPro" id="IPR011453">
    <property type="entry name" value="DUF1559"/>
</dbReference>
<evidence type="ECO:0000313" key="4">
    <source>
        <dbReference type="Proteomes" id="UP000240009"/>
    </source>
</evidence>
<dbReference type="SUPFAM" id="SSF54523">
    <property type="entry name" value="Pili subunits"/>
    <property type="match status" value="1"/>
</dbReference>
<evidence type="ECO:0000259" key="2">
    <source>
        <dbReference type="Pfam" id="PF07596"/>
    </source>
</evidence>
<dbReference type="OrthoDB" id="280382at2"/>
<dbReference type="InterPro" id="IPR012902">
    <property type="entry name" value="N_methyl_site"/>
</dbReference>
<keyword evidence="1" id="KW-1133">Transmembrane helix</keyword>
<keyword evidence="1" id="KW-0812">Transmembrane</keyword>
<dbReference type="PROSITE" id="PS00409">
    <property type="entry name" value="PROKAR_NTER_METHYL"/>
    <property type="match status" value="1"/>
</dbReference>
<dbReference type="NCBIfam" id="TIGR04294">
    <property type="entry name" value="pre_pil_HX9DG"/>
    <property type="match status" value="1"/>
</dbReference>
<dbReference type="PANTHER" id="PTHR30093:SF2">
    <property type="entry name" value="TYPE II SECRETION SYSTEM PROTEIN H"/>
    <property type="match status" value="1"/>
</dbReference>
<name>A0A2S8FFU8_9BACT</name>
<dbReference type="RefSeq" id="WP_105353435.1">
    <property type="nucleotide sequence ID" value="NZ_PUIA01000037.1"/>
</dbReference>
<accession>A0A2S8FFU8</accession>
<dbReference type="InterPro" id="IPR045584">
    <property type="entry name" value="Pilin-like"/>
</dbReference>
<dbReference type="Pfam" id="PF07963">
    <property type="entry name" value="N_methyl"/>
    <property type="match status" value="1"/>
</dbReference>
<dbReference type="Proteomes" id="UP000240009">
    <property type="component" value="Unassembled WGS sequence"/>
</dbReference>
<gene>
    <name evidence="3" type="ORF">C5Y96_11845</name>
</gene>
<reference evidence="3 4" key="1">
    <citation type="submission" date="2018-02" db="EMBL/GenBank/DDBJ databases">
        <title>Comparative genomes isolates from brazilian mangrove.</title>
        <authorList>
            <person name="Araujo J.E."/>
            <person name="Taketani R.G."/>
            <person name="Silva M.C.P."/>
            <person name="Loureco M.V."/>
            <person name="Andreote F.D."/>
        </authorList>
    </citation>
    <scope>NUCLEOTIDE SEQUENCE [LARGE SCALE GENOMIC DNA]</scope>
    <source>
        <strain evidence="3 4">HEX-2 MGV</strain>
    </source>
</reference>
<proteinExistence type="predicted"/>
<dbReference type="Pfam" id="PF07596">
    <property type="entry name" value="SBP_bac_10"/>
    <property type="match status" value="1"/>
</dbReference>
<feature type="transmembrane region" description="Helical" evidence="1">
    <location>
        <begin position="12"/>
        <end position="36"/>
    </location>
</feature>
<keyword evidence="1" id="KW-0472">Membrane</keyword>
<dbReference type="PANTHER" id="PTHR30093">
    <property type="entry name" value="GENERAL SECRETION PATHWAY PROTEIN G"/>
    <property type="match status" value="1"/>
</dbReference>
<evidence type="ECO:0000256" key="1">
    <source>
        <dbReference type="SAM" id="Phobius"/>
    </source>
</evidence>
<sequence>MRIANSTNVRGGFTLVELLVVIAIIGVLIALLLPAVQQAREAARRMSCSNNLRQQGLALHNYHDTHNSFPFGGRHNITYAGTSWRFAILPYLEQKAIYDLDRASGHQLNTYAGGGSNTDINAYRAETRVLFNLVVDGYVCPSSTINTLFAANNSASLISIGAVTQAHHYVGIMGAYPDPAGRTDTFYAVQYGSYAADNGILTIGETQAIRDVTDGTSQTMIVSEQSGNTDPNLRNRQLANYHTGWGGISTTGTVSEWRAGSANQHKYGNGLTAVFHSPNPRSTGVEADKEWDFNTPLTSFHPGGVQVLLSDGSARFLQETIPLTTLQQLCTRNDGTVIQGF</sequence>
<dbReference type="AlphaFoldDB" id="A0A2S8FFU8"/>
<protein>
    <submittedName>
        <fullName evidence="3">Prepilin-type cleavage/methylation domain-containing protein</fullName>
    </submittedName>
</protein>
<dbReference type="NCBIfam" id="TIGR02532">
    <property type="entry name" value="IV_pilin_GFxxxE"/>
    <property type="match status" value="1"/>
</dbReference>